<dbReference type="SUPFAM" id="SSF54695">
    <property type="entry name" value="POZ domain"/>
    <property type="match status" value="1"/>
</dbReference>
<reference evidence="3" key="1">
    <citation type="journal article" date="2017" name="Front. Microbiol.">
        <title>Genome Characterization of the First Mimiviruses of Lineage C Isolated in Brazil.</title>
        <authorList>
            <person name="Assis F.L."/>
            <person name="Franco-Luiz A.P.M."/>
            <person name="Dos Santos R.N."/>
            <person name="Campos F.S."/>
            <person name="Dornas F.P."/>
            <person name="Borato P.V.M."/>
            <person name="Franco A.C."/>
            <person name="Abrahao J.S."/>
            <person name="Colson P."/>
            <person name="Scola B."/>
        </authorList>
    </citation>
    <scope>NUCLEOTIDE SEQUENCE [LARGE SCALE GENOMIC DNA]</scope>
</reference>
<dbReference type="SUPFAM" id="SSF69322">
    <property type="entry name" value="Tricorn protease domain 2"/>
    <property type="match status" value="1"/>
</dbReference>
<dbReference type="Gene3D" id="3.30.710.10">
    <property type="entry name" value="Potassium Channel Kv1.1, Chain A"/>
    <property type="match status" value="1"/>
</dbReference>
<organism evidence="3">
    <name type="scientific">Acanthamoeba polyphaga mimivirus</name>
    <name type="common">APMV</name>
    <dbReference type="NCBI Taxonomy" id="212035"/>
    <lineage>
        <taxon>Viruses</taxon>
        <taxon>Varidnaviria</taxon>
        <taxon>Bamfordvirae</taxon>
        <taxon>Nucleocytoviricota</taxon>
        <taxon>Megaviricetes</taxon>
        <taxon>Imitervirales</taxon>
        <taxon>Mimiviridae</taxon>
        <taxon>Megamimivirinae</taxon>
        <taxon>Mimivirus</taxon>
        <taxon>Mimivirus bradfordmassiliense</taxon>
    </lineage>
</organism>
<dbReference type="PROSITE" id="PS50097">
    <property type="entry name" value="BTB"/>
    <property type="match status" value="1"/>
</dbReference>
<sequence>MNLITKDFCQLFDSEILSDVKIILVDDKNQLSLNLHRVVLFARCQFFEKMFLNFVEAKQFDVIVNVIDINVARDIIKNIYGFEINQPDNWQYKLKYYICCDYFGIKCQLPVNIKIPNDCFDDLLNLIDIIGYTNETIQILANNLPVDYNMSNLPIDLLKEINNNIYSNDMIIMRYKSGIMGIDIVDKNAGEIKNIHRKNYCKNLCYLSKMDKIIFTRNNKLMVYDLNADKLQKYTWSNTKFKSLIYNSIKNELIVLVDNIIKNNSLIHIVCVQTFNIIETIVDTDSKYNIKKIYLSSSGNKLAYVLEKKYNSKSKIKEYIKIYDSETKTHILIDKSLNNENIVKIKLINNDTQIIFSDIEGKIILCNILGKNILYSGLIFNTHRGLSDFDVYQDKYIIMARGYVVCLYDFINKKIIYRLPCDLKYVKIISGGKMITYGNNQTIIYDIMQGESSAENLKYLNFNYIQDLCFINYGNSLKKRIENYID</sequence>
<comment type="similarity">
    <text evidence="1">Belongs to the mimivirus BTB/WD family.</text>
</comment>
<organismHost>
    <name type="scientific">Acanthamoeba polyphaga</name>
    <name type="common">Amoeba</name>
    <dbReference type="NCBI Taxonomy" id="5757"/>
</organismHost>
<evidence type="ECO:0000259" key="2">
    <source>
        <dbReference type="PROSITE" id="PS50097"/>
    </source>
</evidence>
<dbReference type="Proteomes" id="UP000279644">
    <property type="component" value="Segment"/>
</dbReference>
<name>A0A2L2DP19_MIMIV</name>
<dbReference type="Pfam" id="PF00651">
    <property type="entry name" value="BTB"/>
    <property type="match status" value="1"/>
</dbReference>
<dbReference type="EMBL" id="MG602508">
    <property type="protein sequence ID" value="AVG47903.1"/>
    <property type="molecule type" value="Genomic_DNA"/>
</dbReference>
<accession>A0A2L2DP19</accession>
<proteinExistence type="inferred from homology"/>
<evidence type="ECO:0000256" key="1">
    <source>
        <dbReference type="ARBA" id="ARBA00006497"/>
    </source>
</evidence>
<evidence type="ECO:0000313" key="3">
    <source>
        <dbReference type="EMBL" id="AVG47903.1"/>
    </source>
</evidence>
<protein>
    <submittedName>
        <fullName evidence="3">BTB POZ domain-containing</fullName>
    </submittedName>
</protein>
<dbReference type="InterPro" id="IPR000210">
    <property type="entry name" value="BTB/POZ_dom"/>
</dbReference>
<dbReference type="InterPro" id="IPR011333">
    <property type="entry name" value="SKP1/BTB/POZ_sf"/>
</dbReference>
<dbReference type="CDD" id="cd18186">
    <property type="entry name" value="BTB_POZ_ZBTB_KLHL-like"/>
    <property type="match status" value="1"/>
</dbReference>
<feature type="domain" description="BTB" evidence="2">
    <location>
        <begin position="18"/>
        <end position="88"/>
    </location>
</feature>